<accession>A0ABN9A893</accession>
<reference evidence="1" key="1">
    <citation type="submission" date="2023-05" db="EMBL/GenBank/DDBJ databases">
        <authorList>
            <person name="Stuckert A."/>
        </authorList>
    </citation>
    <scope>NUCLEOTIDE SEQUENCE</scope>
</reference>
<gene>
    <name evidence="1" type="ORF">SPARVUS_LOCUS47083</name>
</gene>
<keyword evidence="2" id="KW-1185">Reference proteome</keyword>
<proteinExistence type="predicted"/>
<comment type="caution">
    <text evidence="1">The sequence shown here is derived from an EMBL/GenBank/DDBJ whole genome shotgun (WGS) entry which is preliminary data.</text>
</comment>
<dbReference type="EMBL" id="CATNWA010000019">
    <property type="protein sequence ID" value="CAI9531682.1"/>
    <property type="molecule type" value="Genomic_DNA"/>
</dbReference>
<organism evidence="1 2">
    <name type="scientific">Staurois parvus</name>
    <dbReference type="NCBI Taxonomy" id="386267"/>
    <lineage>
        <taxon>Eukaryota</taxon>
        <taxon>Metazoa</taxon>
        <taxon>Chordata</taxon>
        <taxon>Craniata</taxon>
        <taxon>Vertebrata</taxon>
        <taxon>Euteleostomi</taxon>
        <taxon>Amphibia</taxon>
        <taxon>Batrachia</taxon>
        <taxon>Anura</taxon>
        <taxon>Neobatrachia</taxon>
        <taxon>Ranoidea</taxon>
        <taxon>Ranidae</taxon>
        <taxon>Staurois</taxon>
    </lineage>
</organism>
<sequence>MICQSAPGSAPGWDNDLSQLNKTQMIMEIIKHSKL</sequence>
<protein>
    <submittedName>
        <fullName evidence="1">Uncharacterized protein</fullName>
    </submittedName>
</protein>
<evidence type="ECO:0000313" key="2">
    <source>
        <dbReference type="Proteomes" id="UP001162483"/>
    </source>
</evidence>
<evidence type="ECO:0000313" key="1">
    <source>
        <dbReference type="EMBL" id="CAI9531682.1"/>
    </source>
</evidence>
<feature type="non-terminal residue" evidence="1">
    <location>
        <position position="35"/>
    </location>
</feature>
<name>A0ABN9A893_9NEOB</name>
<dbReference type="Proteomes" id="UP001162483">
    <property type="component" value="Unassembled WGS sequence"/>
</dbReference>